<name>A0A9P8UNF5_9PEZI</name>
<feature type="compositionally biased region" description="Low complexity" evidence="1">
    <location>
        <begin position="78"/>
        <end position="90"/>
    </location>
</feature>
<dbReference type="GeneID" id="70124551"/>
<feature type="compositionally biased region" description="Pro residues" evidence="1">
    <location>
        <begin position="226"/>
        <end position="239"/>
    </location>
</feature>
<feature type="region of interest" description="Disordered" evidence="1">
    <location>
        <begin position="133"/>
        <end position="161"/>
    </location>
</feature>
<feature type="compositionally biased region" description="Basic and acidic residues" evidence="1">
    <location>
        <begin position="250"/>
        <end position="260"/>
    </location>
</feature>
<dbReference type="RefSeq" id="XP_045959677.1">
    <property type="nucleotide sequence ID" value="XM_046095658.1"/>
</dbReference>
<accession>A0A9P8UNF5</accession>
<reference evidence="2" key="1">
    <citation type="journal article" date="2021" name="Nat. Commun.">
        <title>Genetic determinants of endophytism in the Arabidopsis root mycobiome.</title>
        <authorList>
            <person name="Mesny F."/>
            <person name="Miyauchi S."/>
            <person name="Thiergart T."/>
            <person name="Pickel B."/>
            <person name="Atanasova L."/>
            <person name="Karlsson M."/>
            <person name="Huettel B."/>
            <person name="Barry K.W."/>
            <person name="Haridas S."/>
            <person name="Chen C."/>
            <person name="Bauer D."/>
            <person name="Andreopoulos W."/>
            <person name="Pangilinan J."/>
            <person name="LaButti K."/>
            <person name="Riley R."/>
            <person name="Lipzen A."/>
            <person name="Clum A."/>
            <person name="Drula E."/>
            <person name="Henrissat B."/>
            <person name="Kohler A."/>
            <person name="Grigoriev I.V."/>
            <person name="Martin F.M."/>
            <person name="Hacquard S."/>
        </authorList>
    </citation>
    <scope>NUCLEOTIDE SEQUENCE</scope>
    <source>
        <strain evidence="2">MPI-SDFR-AT-0073</strain>
    </source>
</reference>
<evidence type="ECO:0000313" key="2">
    <source>
        <dbReference type="EMBL" id="KAH6655412.1"/>
    </source>
</evidence>
<feature type="compositionally biased region" description="Polar residues" evidence="1">
    <location>
        <begin position="29"/>
        <end position="45"/>
    </location>
</feature>
<protein>
    <submittedName>
        <fullName evidence="2">Uncharacterized protein</fullName>
    </submittedName>
</protein>
<feature type="compositionally biased region" description="Polar residues" evidence="1">
    <location>
        <begin position="136"/>
        <end position="161"/>
    </location>
</feature>
<feature type="compositionally biased region" description="Basic and acidic residues" evidence="1">
    <location>
        <begin position="46"/>
        <end position="61"/>
    </location>
</feature>
<dbReference type="EMBL" id="JAGPXC010000003">
    <property type="protein sequence ID" value="KAH6655412.1"/>
    <property type="molecule type" value="Genomic_DNA"/>
</dbReference>
<dbReference type="Proteomes" id="UP000758603">
    <property type="component" value="Unassembled WGS sequence"/>
</dbReference>
<feature type="region of interest" description="Disordered" evidence="1">
    <location>
        <begin position="220"/>
        <end position="270"/>
    </location>
</feature>
<dbReference type="AlphaFoldDB" id="A0A9P8UNF5"/>
<feature type="compositionally biased region" description="Low complexity" evidence="1">
    <location>
        <begin position="1"/>
        <end position="16"/>
    </location>
</feature>
<evidence type="ECO:0000313" key="3">
    <source>
        <dbReference type="Proteomes" id="UP000758603"/>
    </source>
</evidence>
<proteinExistence type="predicted"/>
<gene>
    <name evidence="2" type="ORF">BKA67DRAFT_235992</name>
</gene>
<keyword evidence="3" id="KW-1185">Reference proteome</keyword>
<comment type="caution">
    <text evidence="2">The sequence shown here is derived from an EMBL/GenBank/DDBJ whole genome shotgun (WGS) entry which is preliminary data.</text>
</comment>
<organism evidence="2 3">
    <name type="scientific">Truncatella angustata</name>
    <dbReference type="NCBI Taxonomy" id="152316"/>
    <lineage>
        <taxon>Eukaryota</taxon>
        <taxon>Fungi</taxon>
        <taxon>Dikarya</taxon>
        <taxon>Ascomycota</taxon>
        <taxon>Pezizomycotina</taxon>
        <taxon>Sordariomycetes</taxon>
        <taxon>Xylariomycetidae</taxon>
        <taxon>Amphisphaeriales</taxon>
        <taxon>Sporocadaceae</taxon>
        <taxon>Truncatella</taxon>
    </lineage>
</organism>
<feature type="region of interest" description="Disordered" evidence="1">
    <location>
        <begin position="1"/>
        <end position="107"/>
    </location>
</feature>
<evidence type="ECO:0000256" key="1">
    <source>
        <dbReference type="SAM" id="MobiDB-lite"/>
    </source>
</evidence>
<feature type="compositionally biased region" description="Polar residues" evidence="1">
    <location>
        <begin position="96"/>
        <end position="107"/>
    </location>
</feature>
<sequence>MNTTAASGSGETATSTIVSPTAKVAEVRVSSQRLSELIENSSYTSEKAKEAVPKATADEPAIKAPMEGSNTSPPAPSEPSSTPTSSGPQTAKDEASASSLVTDTTTPADVFSSLAGIRVLLLDPLDGIRITPMDPDTNSTVSAISSPSTTPLSLADSSVQPMPTRSIHVTVPVGTTAASGSGTAAATSATGLANPQLPAISIRTRRSDDRDVDLHVRWADEVEPAAVPPDSSPRPPTPPAAAAAPEPEEPDRHSLPELHHHQAPAQPPIHITTSWNPAIVYLQ</sequence>